<dbReference type="PROSITE" id="PS50950">
    <property type="entry name" value="ZF_THAP"/>
    <property type="match status" value="1"/>
</dbReference>
<evidence type="ECO:0000256" key="5">
    <source>
        <dbReference type="PROSITE-ProRule" id="PRU00309"/>
    </source>
</evidence>
<keyword evidence="3" id="KW-0862">Zinc</keyword>
<gene>
    <name evidence="8" type="ORF">DIATSA_LOCUS10349</name>
</gene>
<dbReference type="Proteomes" id="UP001153714">
    <property type="component" value="Chromosome 5"/>
</dbReference>
<evidence type="ECO:0000313" key="9">
    <source>
        <dbReference type="Proteomes" id="UP001153714"/>
    </source>
</evidence>
<dbReference type="Gene3D" id="6.20.210.20">
    <property type="entry name" value="THAP domain"/>
    <property type="match status" value="1"/>
</dbReference>
<dbReference type="SUPFAM" id="SSF57716">
    <property type="entry name" value="Glucocorticoid receptor-like (DNA-binding domain)"/>
    <property type="match status" value="1"/>
</dbReference>
<reference evidence="8" key="1">
    <citation type="submission" date="2021-12" db="EMBL/GenBank/DDBJ databases">
        <authorList>
            <person name="King R."/>
        </authorList>
    </citation>
    <scope>NUCLEOTIDE SEQUENCE</scope>
</reference>
<dbReference type="OrthoDB" id="7492044at2759"/>
<feature type="compositionally biased region" description="Basic and acidic residues" evidence="6">
    <location>
        <begin position="206"/>
        <end position="223"/>
    </location>
</feature>
<dbReference type="InterPro" id="IPR006612">
    <property type="entry name" value="THAP_Znf"/>
</dbReference>
<evidence type="ECO:0000256" key="3">
    <source>
        <dbReference type="ARBA" id="ARBA00022833"/>
    </source>
</evidence>
<feature type="region of interest" description="Disordered" evidence="6">
    <location>
        <begin position="191"/>
        <end position="223"/>
    </location>
</feature>
<evidence type="ECO:0000256" key="4">
    <source>
        <dbReference type="ARBA" id="ARBA00023125"/>
    </source>
</evidence>
<evidence type="ECO:0000313" key="8">
    <source>
        <dbReference type="EMBL" id="CAG9792863.1"/>
    </source>
</evidence>
<keyword evidence="4 5" id="KW-0238">DNA-binding</keyword>
<evidence type="ECO:0000256" key="1">
    <source>
        <dbReference type="ARBA" id="ARBA00022723"/>
    </source>
</evidence>
<dbReference type="GO" id="GO:0008270">
    <property type="term" value="F:zinc ion binding"/>
    <property type="evidence" value="ECO:0007669"/>
    <property type="project" value="UniProtKB-KW"/>
</dbReference>
<protein>
    <recommendedName>
        <fullName evidence="7">THAP-type domain-containing protein</fullName>
    </recommendedName>
</protein>
<dbReference type="AlphaFoldDB" id="A0A9N9RAD3"/>
<dbReference type="SMART" id="SM00692">
    <property type="entry name" value="DM3"/>
    <property type="match status" value="1"/>
</dbReference>
<sequence>MREDCERSKHSLSTDMVAHCCVYGCGNKYNKDGVKLFRLPTSDPEKLSVWLTLIGRKDLLKKSQKQKLTQRICSDHFREEYYKYGKTLHKDAVPCRNLIIISEESEEARPSTSKTGLCLKRHDSCRADEPLAKVTKKRVVPMENVKIIDIKEGSPPERLLTKEAFLESCDQYLDEKTSKIVKKQLALRKGHKSIKTPNQANSSDVKNTDKDNNEIKETDKEDNSDRIKTKMLYLSQRGIQISDIDETLTLSEDHIEELDATIKEEEIQIQDTFEIKEEGDVYEDVDQDPLLEVDSVLEDEVKISVSLPKNLSENPIMSSTRVEAMHISENYFNLNRKYTTKIDNKKCSDIRPDAQMLSYMKVGKYDKSHQAYRSTLAESGLKIVNDSSCCSLKRQKILSELPRQMINFLQKTPHNYFTQNKNLCCKSTINSPQVQLNELEQTISHTKKNTTRLKEVLKNIDLPSTCIVQDDCALTCKNQDSKHQSHYLHKEHTYKRLQGHQEIYTTWLNNVHSKQSVNPLEIDNQQSGNVLTDTAHTPMLMTTIPQPSEPLTPEDPTVKALIASILERFKNIHLSLSAEGKVVALLDAPAASLSNEELTILSDILTRAQEQIQSFGIIDSSSSNLADPLNANQNIINMGFTHSQQLSTDVENEKTAYDCTNNIPSNMNDQGNLNEIKRNSALEKAREEIYSSSNLYEIYSNLSYFKNIQIKHSLETYSKRGQELLGPKIMNVYSLNNDTSIANPTVKRTYQNNTRMRNALTSKETKTYSPSSCSLSKNKKIFKTLITVPRMKNKNISTMVMNQTKRQYMLQSIPQGVQTNYASPALNVPLHCFLSPNNDGSSIVRVPAIENNKISMRYPQSAPHITILNKTDNKDNEDDCILGV</sequence>
<keyword evidence="1" id="KW-0479">Metal-binding</keyword>
<evidence type="ECO:0000259" key="7">
    <source>
        <dbReference type="PROSITE" id="PS50950"/>
    </source>
</evidence>
<reference evidence="8" key="2">
    <citation type="submission" date="2022-10" db="EMBL/GenBank/DDBJ databases">
        <authorList>
            <consortium name="ENA_rothamsted_submissions"/>
            <consortium name="culmorum"/>
            <person name="King R."/>
        </authorList>
    </citation>
    <scope>NUCLEOTIDE SEQUENCE</scope>
</reference>
<dbReference type="EMBL" id="OU893336">
    <property type="protein sequence ID" value="CAG9792863.1"/>
    <property type="molecule type" value="Genomic_DNA"/>
</dbReference>
<dbReference type="SMART" id="SM00980">
    <property type="entry name" value="THAP"/>
    <property type="match status" value="1"/>
</dbReference>
<accession>A0A9N9RAD3</accession>
<evidence type="ECO:0000256" key="2">
    <source>
        <dbReference type="ARBA" id="ARBA00022771"/>
    </source>
</evidence>
<organism evidence="8 9">
    <name type="scientific">Diatraea saccharalis</name>
    <name type="common">sugarcane borer</name>
    <dbReference type="NCBI Taxonomy" id="40085"/>
    <lineage>
        <taxon>Eukaryota</taxon>
        <taxon>Metazoa</taxon>
        <taxon>Ecdysozoa</taxon>
        <taxon>Arthropoda</taxon>
        <taxon>Hexapoda</taxon>
        <taxon>Insecta</taxon>
        <taxon>Pterygota</taxon>
        <taxon>Neoptera</taxon>
        <taxon>Endopterygota</taxon>
        <taxon>Lepidoptera</taxon>
        <taxon>Glossata</taxon>
        <taxon>Ditrysia</taxon>
        <taxon>Pyraloidea</taxon>
        <taxon>Crambidae</taxon>
        <taxon>Crambinae</taxon>
        <taxon>Diatraea</taxon>
    </lineage>
</organism>
<feature type="compositionally biased region" description="Polar residues" evidence="6">
    <location>
        <begin position="195"/>
        <end position="205"/>
    </location>
</feature>
<dbReference type="GO" id="GO:0003677">
    <property type="term" value="F:DNA binding"/>
    <property type="evidence" value="ECO:0007669"/>
    <property type="project" value="UniProtKB-UniRule"/>
</dbReference>
<dbReference type="InterPro" id="IPR038441">
    <property type="entry name" value="THAP_Znf_sf"/>
</dbReference>
<proteinExistence type="predicted"/>
<evidence type="ECO:0000256" key="6">
    <source>
        <dbReference type="SAM" id="MobiDB-lite"/>
    </source>
</evidence>
<name>A0A9N9RAD3_9NEOP</name>
<keyword evidence="9" id="KW-1185">Reference proteome</keyword>
<dbReference type="Pfam" id="PF05485">
    <property type="entry name" value="THAP"/>
    <property type="match status" value="1"/>
</dbReference>
<feature type="domain" description="THAP-type" evidence="7">
    <location>
        <begin position="16"/>
        <end position="97"/>
    </location>
</feature>
<keyword evidence="2 5" id="KW-0863">Zinc-finger</keyword>